<dbReference type="Proteomes" id="UP000580839">
    <property type="component" value="Unassembled WGS sequence"/>
</dbReference>
<feature type="transmembrane region" description="Helical" evidence="6">
    <location>
        <begin position="344"/>
        <end position="364"/>
    </location>
</feature>
<reference evidence="9 10" key="1">
    <citation type="submission" date="2020-04" db="EMBL/GenBank/DDBJ databases">
        <title>Metagenomic profiling of ammonia- and methane-oxidizing microorganisms in a Dutch drinking water treatment plant.</title>
        <authorList>
            <person name="Poghosyan L."/>
            <person name="Leucker S."/>
        </authorList>
    </citation>
    <scope>NUCLEOTIDE SEQUENCE [LARGE SCALE GENOMIC DNA]</scope>
    <source>
        <strain evidence="9">S-RSF-IL-03</strain>
    </source>
</reference>
<evidence type="ECO:0000256" key="4">
    <source>
        <dbReference type="ARBA" id="ARBA00023136"/>
    </source>
</evidence>
<dbReference type="Pfam" id="PF12821">
    <property type="entry name" value="ThrE_2"/>
    <property type="match status" value="1"/>
</dbReference>
<evidence type="ECO:0000256" key="5">
    <source>
        <dbReference type="ARBA" id="ARBA00034125"/>
    </source>
</evidence>
<feature type="domain" description="Threonine/Serine exporter ThrE" evidence="8">
    <location>
        <begin position="270"/>
        <end position="393"/>
    </location>
</feature>
<protein>
    <submittedName>
        <fullName evidence="9">Threonine/serine exporter family protein</fullName>
    </submittedName>
</protein>
<keyword evidence="3 6" id="KW-1133">Transmembrane helix</keyword>
<keyword evidence="4 6" id="KW-0472">Membrane</keyword>
<feature type="transmembrane region" description="Helical" evidence="6">
    <location>
        <begin position="376"/>
        <end position="396"/>
    </location>
</feature>
<comment type="subcellular location">
    <subcellularLocation>
        <location evidence="1">Membrane</location>
        <topology evidence="1">Multi-pass membrane protein</topology>
    </subcellularLocation>
</comment>
<dbReference type="PANTHER" id="PTHR31082">
    <property type="entry name" value="PHEROMONE-REGULATED MEMBRANE PROTEIN 10"/>
    <property type="match status" value="1"/>
</dbReference>
<feature type="transmembrane region" description="Helical" evidence="6">
    <location>
        <begin position="166"/>
        <end position="183"/>
    </location>
</feature>
<evidence type="ECO:0000256" key="6">
    <source>
        <dbReference type="SAM" id="Phobius"/>
    </source>
</evidence>
<comment type="caution">
    <text evidence="9">The sequence shown here is derived from an EMBL/GenBank/DDBJ whole genome shotgun (WGS) entry which is preliminary data.</text>
</comment>
<evidence type="ECO:0000259" key="7">
    <source>
        <dbReference type="Pfam" id="PF06738"/>
    </source>
</evidence>
<proteinExistence type="inferred from homology"/>
<sequence length="403" mass="41087">MNPTTERVGFVLHLGRALHAYGTPAHRLEETLARVAERLGVPGQFFATPTSLIAAFGPIEEQRTHLLRLDPGETDLERMAVIDRIGGEVLAGRLSPEQGSARIEAAQAAPGRYPVALEVLAFGLSSAAAARFLGGGGAEVAVAGVIGLVTGTLQASVARVPGIKRVFAPLAAAIAAAIATAASRPLGGLAISTAMLGGILVLVPGLTLTVAMAELSARHLVAGTARLAGALGTFLGIAFGVAIGARVAAAAFGAPLAHDPIALPPWTELLALAVAPLTFTVLLRAHPRAIPNILVVGALAFFAGRTGARLLGPELGIFTAALVAAGASNLIARRINRPASITLVPALLLIVPGSVGFRSLASLLDRATVDGVETAFRMTLMLAALVTGLFAAQILAPARRWSE</sequence>
<evidence type="ECO:0000313" key="9">
    <source>
        <dbReference type="EMBL" id="NOT33057.1"/>
    </source>
</evidence>
<dbReference type="InterPro" id="IPR010619">
    <property type="entry name" value="ThrE-like_N"/>
</dbReference>
<keyword evidence="2 6" id="KW-0812">Transmembrane</keyword>
<evidence type="ECO:0000259" key="8">
    <source>
        <dbReference type="Pfam" id="PF12821"/>
    </source>
</evidence>
<evidence type="ECO:0000256" key="3">
    <source>
        <dbReference type="ARBA" id="ARBA00022989"/>
    </source>
</evidence>
<feature type="domain" description="Threonine/serine exporter-like N-terminal" evidence="7">
    <location>
        <begin position="10"/>
        <end position="247"/>
    </location>
</feature>
<dbReference type="InterPro" id="IPR051361">
    <property type="entry name" value="ThrE/Ser_Exporter"/>
</dbReference>
<dbReference type="PANTHER" id="PTHR31082:SF4">
    <property type="entry name" value="PHEROMONE-REGULATED MEMBRANE PROTEIN 10"/>
    <property type="match status" value="1"/>
</dbReference>
<dbReference type="InterPro" id="IPR024528">
    <property type="entry name" value="ThrE_2"/>
</dbReference>
<dbReference type="GO" id="GO:0022857">
    <property type="term" value="F:transmembrane transporter activity"/>
    <property type="evidence" value="ECO:0007669"/>
    <property type="project" value="InterPro"/>
</dbReference>
<feature type="transmembrane region" description="Helical" evidence="6">
    <location>
        <begin position="266"/>
        <end position="283"/>
    </location>
</feature>
<dbReference type="AlphaFoldDB" id="A0A849SJM7"/>
<accession>A0A849SJM7</accession>
<evidence type="ECO:0000256" key="2">
    <source>
        <dbReference type="ARBA" id="ARBA00022692"/>
    </source>
</evidence>
<evidence type="ECO:0000313" key="10">
    <source>
        <dbReference type="Proteomes" id="UP000580839"/>
    </source>
</evidence>
<organism evidence="9 10">
    <name type="scientific">Eiseniibacteriota bacterium</name>
    <dbReference type="NCBI Taxonomy" id="2212470"/>
    <lineage>
        <taxon>Bacteria</taxon>
        <taxon>Candidatus Eiseniibacteriota</taxon>
    </lineage>
</organism>
<comment type="similarity">
    <text evidence="5">Belongs to the ThrE exporter (TC 2.A.79) family.</text>
</comment>
<dbReference type="EMBL" id="JABFRW010000026">
    <property type="protein sequence ID" value="NOT33057.1"/>
    <property type="molecule type" value="Genomic_DNA"/>
</dbReference>
<evidence type="ECO:0000256" key="1">
    <source>
        <dbReference type="ARBA" id="ARBA00004141"/>
    </source>
</evidence>
<feature type="transmembrane region" description="Helical" evidence="6">
    <location>
        <begin position="314"/>
        <end position="332"/>
    </location>
</feature>
<dbReference type="Pfam" id="PF06738">
    <property type="entry name" value="ThrE"/>
    <property type="match status" value="1"/>
</dbReference>
<feature type="transmembrane region" description="Helical" evidence="6">
    <location>
        <begin position="227"/>
        <end position="254"/>
    </location>
</feature>
<gene>
    <name evidence="9" type="ORF">HOP12_02690</name>
</gene>
<feature type="transmembrane region" description="Helical" evidence="6">
    <location>
        <begin position="290"/>
        <end position="308"/>
    </location>
</feature>
<feature type="transmembrane region" description="Helical" evidence="6">
    <location>
        <begin position="189"/>
        <end position="215"/>
    </location>
</feature>
<dbReference type="GO" id="GO:0016020">
    <property type="term" value="C:membrane"/>
    <property type="evidence" value="ECO:0007669"/>
    <property type="project" value="UniProtKB-SubCell"/>
</dbReference>
<name>A0A849SJM7_UNCEI</name>